<sequence length="175" mass="19306">MIAIDEAAREGGGLPAPARDRPDRDDHLLVGVRDETDVQTTLAEAVDRARCEDRALLVALVRPQAPLSTDAVMQQRAADRATRDLVRRRVLVRAMCAEAGVRLDDIRTIAQPWRLGARGRERALRRRLHALARTLGAELHPLPPRHGGDDVSHAQHRPASTRPPFSTPLDDAGLR</sequence>
<dbReference type="EMBL" id="JAQZAO010000003">
    <property type="protein sequence ID" value="MDD7965454.1"/>
    <property type="molecule type" value="Genomic_DNA"/>
</dbReference>
<reference evidence="2 3" key="1">
    <citation type="submission" date="2023-02" db="EMBL/GenBank/DDBJ databases">
        <title>Genome sequencing required for Actinomycetospora new species description.</title>
        <authorList>
            <person name="Saimee Y."/>
            <person name="Duangmal K."/>
        </authorList>
    </citation>
    <scope>NUCLEOTIDE SEQUENCE [LARGE SCALE GENOMIC DNA]</scope>
    <source>
        <strain evidence="2 3">DW7H6</strain>
    </source>
</reference>
<name>A0ABT5SRP1_9PSEU</name>
<feature type="region of interest" description="Disordered" evidence="1">
    <location>
        <begin position="137"/>
        <end position="175"/>
    </location>
</feature>
<proteinExistence type="predicted"/>
<organism evidence="2 3">
    <name type="scientific">Actinomycetospora lemnae</name>
    <dbReference type="NCBI Taxonomy" id="3019891"/>
    <lineage>
        <taxon>Bacteria</taxon>
        <taxon>Bacillati</taxon>
        <taxon>Actinomycetota</taxon>
        <taxon>Actinomycetes</taxon>
        <taxon>Pseudonocardiales</taxon>
        <taxon>Pseudonocardiaceae</taxon>
        <taxon>Actinomycetospora</taxon>
    </lineage>
</organism>
<protein>
    <submittedName>
        <fullName evidence="2">Uncharacterized protein</fullName>
    </submittedName>
</protein>
<keyword evidence="3" id="KW-1185">Reference proteome</keyword>
<evidence type="ECO:0000313" key="2">
    <source>
        <dbReference type="EMBL" id="MDD7965454.1"/>
    </source>
</evidence>
<dbReference type="Proteomes" id="UP001300763">
    <property type="component" value="Unassembled WGS sequence"/>
</dbReference>
<comment type="caution">
    <text evidence="2">The sequence shown here is derived from an EMBL/GenBank/DDBJ whole genome shotgun (WGS) entry which is preliminary data.</text>
</comment>
<evidence type="ECO:0000256" key="1">
    <source>
        <dbReference type="SAM" id="MobiDB-lite"/>
    </source>
</evidence>
<evidence type="ECO:0000313" key="3">
    <source>
        <dbReference type="Proteomes" id="UP001300763"/>
    </source>
</evidence>
<accession>A0ABT5SRP1</accession>
<gene>
    <name evidence="2" type="ORF">PGB27_08825</name>
</gene>